<dbReference type="Proteomes" id="UP001159363">
    <property type="component" value="Chromosome 7"/>
</dbReference>
<protein>
    <recommendedName>
        <fullName evidence="1">DDE-1 domain-containing protein</fullName>
    </recommendedName>
</protein>
<proteinExistence type="predicted"/>
<dbReference type="EMBL" id="JARBHB010000008">
    <property type="protein sequence ID" value="KAJ8876459.1"/>
    <property type="molecule type" value="Genomic_DNA"/>
</dbReference>
<keyword evidence="3" id="KW-1185">Reference proteome</keyword>
<evidence type="ECO:0000259" key="1">
    <source>
        <dbReference type="Pfam" id="PF03184"/>
    </source>
</evidence>
<name>A0ABQ9GWT3_9NEOP</name>
<evidence type="ECO:0000313" key="3">
    <source>
        <dbReference type="Proteomes" id="UP001159363"/>
    </source>
</evidence>
<gene>
    <name evidence="2" type="ORF">PR048_020904</name>
</gene>
<sequence length="216" mass="23685">MACISAAGHYVSPFVVMKGQCQNDNYEIYMPPGTKVVISHSGYMELEQFSMFIDHFIAAKPAGTIILILDGHGPNYSDFPTIEKAVTNDISLLCLLSHTTNKLRSLDVSFCGPLKKHYNKACRIHLRKNSGKWLNKVVFGGIFAEAWSKAHTVGNDVNGFKACGIFPINQVVSLSMYSYQEWSTEGVVEAQDEVEIVSPNQEPACVSPASSTSTAE</sequence>
<feature type="domain" description="DDE-1" evidence="1">
    <location>
        <begin position="1"/>
        <end position="121"/>
    </location>
</feature>
<dbReference type="InterPro" id="IPR004875">
    <property type="entry name" value="DDE_SF_endonuclease_dom"/>
</dbReference>
<evidence type="ECO:0000313" key="2">
    <source>
        <dbReference type="EMBL" id="KAJ8876459.1"/>
    </source>
</evidence>
<accession>A0ABQ9GWT3</accession>
<dbReference type="Pfam" id="PF03184">
    <property type="entry name" value="DDE_1"/>
    <property type="match status" value="1"/>
</dbReference>
<organism evidence="2 3">
    <name type="scientific">Dryococelus australis</name>
    <dbReference type="NCBI Taxonomy" id="614101"/>
    <lineage>
        <taxon>Eukaryota</taxon>
        <taxon>Metazoa</taxon>
        <taxon>Ecdysozoa</taxon>
        <taxon>Arthropoda</taxon>
        <taxon>Hexapoda</taxon>
        <taxon>Insecta</taxon>
        <taxon>Pterygota</taxon>
        <taxon>Neoptera</taxon>
        <taxon>Polyneoptera</taxon>
        <taxon>Phasmatodea</taxon>
        <taxon>Verophasmatodea</taxon>
        <taxon>Anareolatae</taxon>
        <taxon>Phasmatidae</taxon>
        <taxon>Eurycanthinae</taxon>
        <taxon>Dryococelus</taxon>
    </lineage>
</organism>
<comment type="caution">
    <text evidence="2">The sequence shown here is derived from an EMBL/GenBank/DDBJ whole genome shotgun (WGS) entry which is preliminary data.</text>
</comment>
<reference evidence="2 3" key="1">
    <citation type="submission" date="2023-02" db="EMBL/GenBank/DDBJ databases">
        <title>LHISI_Scaffold_Assembly.</title>
        <authorList>
            <person name="Stuart O.P."/>
            <person name="Cleave R."/>
            <person name="Magrath M.J.L."/>
            <person name="Mikheyev A.S."/>
        </authorList>
    </citation>
    <scope>NUCLEOTIDE SEQUENCE [LARGE SCALE GENOMIC DNA]</scope>
    <source>
        <strain evidence="2">Daus_M_001</strain>
        <tissue evidence="2">Leg muscle</tissue>
    </source>
</reference>